<evidence type="ECO:0000313" key="5">
    <source>
        <dbReference type="Proteomes" id="UP001595699"/>
    </source>
</evidence>
<accession>A0ABV7Y5S5</accession>
<gene>
    <name evidence="4" type="ORF">ACFOUW_03820</name>
</gene>
<dbReference type="Pfam" id="PF13191">
    <property type="entry name" value="AAA_16"/>
    <property type="match status" value="1"/>
</dbReference>
<protein>
    <submittedName>
        <fullName evidence="4">Helix-turn-helix transcriptional regulator</fullName>
    </submittedName>
</protein>
<dbReference type="InterPro" id="IPR027417">
    <property type="entry name" value="P-loop_NTPase"/>
</dbReference>
<dbReference type="EMBL" id="JBHRZH010000004">
    <property type="protein sequence ID" value="MFC3759951.1"/>
    <property type="molecule type" value="Genomic_DNA"/>
</dbReference>
<dbReference type="Pfam" id="PF00196">
    <property type="entry name" value="GerE"/>
    <property type="match status" value="1"/>
</dbReference>
<comment type="caution">
    <text evidence="4">The sequence shown here is derived from an EMBL/GenBank/DDBJ whole genome shotgun (WGS) entry which is preliminary data.</text>
</comment>
<proteinExistence type="predicted"/>
<dbReference type="Proteomes" id="UP001595699">
    <property type="component" value="Unassembled WGS sequence"/>
</dbReference>
<dbReference type="InterPro" id="IPR011990">
    <property type="entry name" value="TPR-like_helical_dom_sf"/>
</dbReference>
<reference evidence="5" key="1">
    <citation type="journal article" date="2019" name="Int. J. Syst. Evol. Microbiol.">
        <title>The Global Catalogue of Microorganisms (GCM) 10K type strain sequencing project: providing services to taxonomists for standard genome sequencing and annotation.</title>
        <authorList>
            <consortium name="The Broad Institute Genomics Platform"/>
            <consortium name="The Broad Institute Genome Sequencing Center for Infectious Disease"/>
            <person name="Wu L."/>
            <person name="Ma J."/>
        </authorList>
    </citation>
    <scope>NUCLEOTIDE SEQUENCE [LARGE SCALE GENOMIC DNA]</scope>
    <source>
        <strain evidence="5">CGMCC 4.7241</strain>
    </source>
</reference>
<dbReference type="PANTHER" id="PTHR16305">
    <property type="entry name" value="TESTICULAR SOLUBLE ADENYLYL CYCLASE"/>
    <property type="match status" value="1"/>
</dbReference>
<keyword evidence="2" id="KW-0067">ATP-binding</keyword>
<dbReference type="SUPFAM" id="SSF52540">
    <property type="entry name" value="P-loop containing nucleoside triphosphate hydrolases"/>
    <property type="match status" value="1"/>
</dbReference>
<dbReference type="CDD" id="cd06170">
    <property type="entry name" value="LuxR_C_like"/>
    <property type="match status" value="1"/>
</dbReference>
<dbReference type="InterPro" id="IPR041664">
    <property type="entry name" value="AAA_16"/>
</dbReference>
<dbReference type="InterPro" id="IPR036388">
    <property type="entry name" value="WH-like_DNA-bd_sf"/>
</dbReference>
<evidence type="ECO:0000256" key="1">
    <source>
        <dbReference type="ARBA" id="ARBA00022741"/>
    </source>
</evidence>
<organism evidence="4 5">
    <name type="scientific">Tenggerimyces flavus</name>
    <dbReference type="NCBI Taxonomy" id="1708749"/>
    <lineage>
        <taxon>Bacteria</taxon>
        <taxon>Bacillati</taxon>
        <taxon>Actinomycetota</taxon>
        <taxon>Actinomycetes</taxon>
        <taxon>Propionibacteriales</taxon>
        <taxon>Nocardioidaceae</taxon>
        <taxon>Tenggerimyces</taxon>
    </lineage>
</organism>
<dbReference type="InterPro" id="IPR016032">
    <property type="entry name" value="Sig_transdc_resp-reg_C-effctor"/>
</dbReference>
<dbReference type="InterPro" id="IPR000792">
    <property type="entry name" value="Tscrpt_reg_LuxR_C"/>
</dbReference>
<evidence type="ECO:0000256" key="2">
    <source>
        <dbReference type="ARBA" id="ARBA00022840"/>
    </source>
</evidence>
<evidence type="ECO:0000313" key="4">
    <source>
        <dbReference type="EMBL" id="MFC3759951.1"/>
    </source>
</evidence>
<dbReference type="RefSeq" id="WP_307782545.1">
    <property type="nucleotide sequence ID" value="NZ_JAFBCM010000001.1"/>
</dbReference>
<dbReference type="Gene3D" id="3.40.50.300">
    <property type="entry name" value="P-loop containing nucleotide triphosphate hydrolases"/>
    <property type="match status" value="1"/>
</dbReference>
<keyword evidence="1" id="KW-0547">Nucleotide-binding</keyword>
<dbReference type="SUPFAM" id="SSF46894">
    <property type="entry name" value="C-terminal effector domain of the bipartite response regulators"/>
    <property type="match status" value="1"/>
</dbReference>
<feature type="domain" description="HTH luxR-type" evidence="3">
    <location>
        <begin position="848"/>
        <end position="912"/>
    </location>
</feature>
<dbReference type="PANTHER" id="PTHR16305:SF35">
    <property type="entry name" value="TRANSCRIPTIONAL ACTIVATOR DOMAIN"/>
    <property type="match status" value="1"/>
</dbReference>
<dbReference type="Gene3D" id="1.25.40.10">
    <property type="entry name" value="Tetratricopeptide repeat domain"/>
    <property type="match status" value="1"/>
</dbReference>
<sequence length="912" mass="100515">MQSTRDDVTHMMIGRERELRRLKRLATSGRPQVAVVAGEPGIGKTRLIHELLESLPPTTLRLVGQAEPGSLARPYEVLLDAVDSLPGADEDRLAELADPSRSPVERLHSAIKLIDDLVGERHAVIIFEDLQWADSESAALFERLADQQRPRFLVGTYRHDELHTRRPFTAVLARMERRHAVNRVGLERLTEAETAGMVAAIAGRPAPLRVVVALHQRTGGNPFFIEELMRGHEAANLETLDERPLPWSLQEVLRRQVDDIDPTAQRIAEAAAVLGHRVQFDLLATVAGATEDELITVLRDFVSRGVLVESGEDEFTFRHALVRETITGQLIGRQRRRLHEAALDALLATGGSDPALVAYHARAAGRYDDMVAAARRGAELYLSIGSPYQALRLAEMGLEEDADDKDLLSGAARAAWLAGLVGDAVGYARRWRDRTTSPTERADALVLMMRLAHEADQDEELESLTDEMESMIDELPPGLEQGRAMTAIAQSAMLREFNAKAVEWADRALALAKEHDLPAVRLAALVEKGSALVNQWSTVASGQELLASIVDEAEKLGEWVLAARALNNLLATVPPESPNDHAAFLERMRADAERAGFEALAVASYFEGRARMAIREGDLSAAINVLEEGRERDRGYERRGRTGDFHGVFLAGLYLEAGELDWVEETLEDLKTIPGLSALVIPSLAFHLACRRDDLDGAERWLTEIYRVLPEQQWRSGSQAHDLLSAALHLGLPLDELDRLTRELLDGDVWDDRRSLVEAQLAEAHGRYTEAVEKYQSTTESTILTPYMRGTAHVGAARCHLALDQRTEASAHVHAAAALLAKWGGWRVVQLDQVRSLLGLVPEDGQRTVTGIAALTRREREVALLVAEGLTNAELAHRLYISPKTAAVHVSNILHKLGVASRTEVVDLVSPD</sequence>
<name>A0ABV7Y5S5_9ACTN</name>
<dbReference type="Gene3D" id="1.10.10.10">
    <property type="entry name" value="Winged helix-like DNA-binding domain superfamily/Winged helix DNA-binding domain"/>
    <property type="match status" value="1"/>
</dbReference>
<dbReference type="SMART" id="SM00421">
    <property type="entry name" value="HTH_LUXR"/>
    <property type="match status" value="1"/>
</dbReference>
<evidence type="ECO:0000259" key="3">
    <source>
        <dbReference type="PROSITE" id="PS50043"/>
    </source>
</evidence>
<keyword evidence="5" id="KW-1185">Reference proteome</keyword>
<dbReference type="PRINTS" id="PR00038">
    <property type="entry name" value="HTHLUXR"/>
</dbReference>
<dbReference type="PROSITE" id="PS50043">
    <property type="entry name" value="HTH_LUXR_2"/>
    <property type="match status" value="1"/>
</dbReference>